<keyword evidence="2" id="KW-1133">Transmembrane helix</keyword>
<feature type="transmembrane region" description="Helical" evidence="2">
    <location>
        <begin position="92"/>
        <end position="114"/>
    </location>
</feature>
<feature type="region of interest" description="Disordered" evidence="1">
    <location>
        <begin position="1"/>
        <end position="33"/>
    </location>
</feature>
<organism evidence="3 4">
    <name type="scientific">Nocardiopsis flavescens</name>
    <dbReference type="NCBI Taxonomy" id="758803"/>
    <lineage>
        <taxon>Bacteria</taxon>
        <taxon>Bacillati</taxon>
        <taxon>Actinomycetota</taxon>
        <taxon>Actinomycetes</taxon>
        <taxon>Streptosporangiales</taxon>
        <taxon>Nocardiopsidaceae</taxon>
        <taxon>Nocardiopsis</taxon>
    </lineage>
</organism>
<name>A0A1M6CPG8_9ACTN</name>
<accession>A0A1M6CPG8</accession>
<keyword evidence="2" id="KW-0812">Transmembrane</keyword>
<proteinExistence type="predicted"/>
<dbReference type="RefSeq" id="WP_073374896.1">
    <property type="nucleotide sequence ID" value="NZ_FQZK01000001.1"/>
</dbReference>
<evidence type="ECO:0000313" key="3">
    <source>
        <dbReference type="EMBL" id="SHI62897.1"/>
    </source>
</evidence>
<evidence type="ECO:0008006" key="5">
    <source>
        <dbReference type="Google" id="ProtNLM"/>
    </source>
</evidence>
<reference evidence="3 4" key="1">
    <citation type="submission" date="2016-11" db="EMBL/GenBank/DDBJ databases">
        <authorList>
            <person name="Jaros S."/>
            <person name="Januszkiewicz K."/>
            <person name="Wedrychowicz H."/>
        </authorList>
    </citation>
    <scope>NUCLEOTIDE SEQUENCE [LARGE SCALE GENOMIC DNA]</scope>
    <source>
        <strain evidence="3 4">CGMCC 4.5723</strain>
    </source>
</reference>
<keyword evidence="4" id="KW-1185">Reference proteome</keyword>
<dbReference type="AlphaFoldDB" id="A0A1M6CPG8"/>
<dbReference type="EMBL" id="FQZK01000001">
    <property type="protein sequence ID" value="SHI62897.1"/>
    <property type="molecule type" value="Genomic_DNA"/>
</dbReference>
<protein>
    <recommendedName>
        <fullName evidence="5">DoxX family membrane protein</fullName>
    </recommendedName>
</protein>
<evidence type="ECO:0000256" key="2">
    <source>
        <dbReference type="SAM" id="Phobius"/>
    </source>
</evidence>
<dbReference type="OrthoDB" id="102112at2"/>
<feature type="transmembrane region" description="Helical" evidence="2">
    <location>
        <begin position="120"/>
        <end position="140"/>
    </location>
</feature>
<evidence type="ECO:0000256" key="1">
    <source>
        <dbReference type="SAM" id="MobiDB-lite"/>
    </source>
</evidence>
<feature type="transmembrane region" description="Helical" evidence="2">
    <location>
        <begin position="196"/>
        <end position="215"/>
    </location>
</feature>
<feature type="compositionally biased region" description="Low complexity" evidence="1">
    <location>
        <begin position="1"/>
        <end position="22"/>
    </location>
</feature>
<dbReference type="STRING" id="758803.SAMN05421803_101775"/>
<keyword evidence="2" id="KW-0472">Membrane</keyword>
<feature type="transmembrane region" description="Helical" evidence="2">
    <location>
        <begin position="38"/>
        <end position="56"/>
    </location>
</feature>
<sequence>MDEHTATAPDPAPAGAAGNGDTENTTGTPPPRPRPRRALWWLHGAVRFALALMLLYNGAIKLGLGQFGVPDVGDALIAYGEMSPMGLLSRMVGFSPLFQFLAGTAEVGAAFALVWRRTALAGALVSLAAMSFILVLNLGYDMPGKQVALVLLAMSAVVALPWAARVLRALLGSGPVPAAAVPVLFSSPRASRVSGIAAPVLGGVVLAVFGALVLASQPSRGVDDTAPAGVWAVREDTAEPAPQLSRDPRWQRVAFGGVATAGEAAVQVRTADGSLLVGTYRHAEGVLEAEVRPLLAPGQSAAEYAASPARTLVFAFERGEDGTLVLVDGEHRMVLAPDRDATLLFDRGFHWGIRADDPFER</sequence>
<evidence type="ECO:0000313" key="4">
    <source>
        <dbReference type="Proteomes" id="UP000184452"/>
    </source>
</evidence>
<gene>
    <name evidence="3" type="ORF">SAMN05421803_101775</name>
</gene>
<dbReference type="Proteomes" id="UP000184452">
    <property type="component" value="Unassembled WGS sequence"/>
</dbReference>
<feature type="transmembrane region" description="Helical" evidence="2">
    <location>
        <begin position="147"/>
        <end position="164"/>
    </location>
</feature>